<dbReference type="EMBL" id="FPBH01000020">
    <property type="protein sequence ID" value="SFU23159.1"/>
    <property type="molecule type" value="Genomic_DNA"/>
</dbReference>
<dbReference type="OrthoDB" id="9101345at2"/>
<proteinExistence type="predicted"/>
<evidence type="ECO:0000313" key="2">
    <source>
        <dbReference type="Proteomes" id="UP000198844"/>
    </source>
</evidence>
<reference evidence="1 2" key="1">
    <citation type="submission" date="2016-10" db="EMBL/GenBank/DDBJ databases">
        <authorList>
            <person name="de Groot N.N."/>
        </authorList>
    </citation>
    <scope>NUCLEOTIDE SEQUENCE [LARGE SCALE GENOMIC DNA]</scope>
    <source>
        <strain evidence="1 2">LMG 27731</strain>
    </source>
</reference>
<dbReference type="Proteomes" id="UP000198844">
    <property type="component" value="Unassembled WGS sequence"/>
</dbReference>
<evidence type="ECO:0000313" key="1">
    <source>
        <dbReference type="EMBL" id="SFU23159.1"/>
    </source>
</evidence>
<gene>
    <name evidence="1" type="ORF">SAMN05192563_102041</name>
</gene>
<dbReference type="AlphaFoldDB" id="A0A1I7EGU3"/>
<dbReference type="RefSeq" id="WP_143131758.1">
    <property type="nucleotide sequence ID" value="NZ_FPBH01000020.1"/>
</dbReference>
<organism evidence="1 2">
    <name type="scientific">Paraburkholderia aspalathi</name>
    <dbReference type="NCBI Taxonomy" id="1324617"/>
    <lineage>
        <taxon>Bacteria</taxon>
        <taxon>Pseudomonadati</taxon>
        <taxon>Pseudomonadota</taxon>
        <taxon>Betaproteobacteria</taxon>
        <taxon>Burkholderiales</taxon>
        <taxon>Burkholderiaceae</taxon>
        <taxon>Paraburkholderia</taxon>
    </lineage>
</organism>
<protein>
    <submittedName>
        <fullName evidence="1">Uncharacterized protein</fullName>
    </submittedName>
</protein>
<name>A0A1I7EGU3_9BURK</name>
<sequence>MPAGMQCFDGQGRLTVDFTSRLSRVLGSLHIDGTAGSIYDPNLTQGEPFVSFQQEGVLYHISGDTALPTFTISGSTISWTYSGAQTSYHTNVKGWLFYGVR</sequence>
<accession>A0A1I7EGU3</accession>